<dbReference type="EMBL" id="CAJVQC010003864">
    <property type="protein sequence ID" value="CAG8533165.1"/>
    <property type="molecule type" value="Genomic_DNA"/>
</dbReference>
<gene>
    <name evidence="1" type="ORF">RPERSI_LOCUS3229</name>
</gene>
<accession>A0ACA9LKM9</accession>
<organism evidence="1 2">
    <name type="scientific">Racocetra persica</name>
    <dbReference type="NCBI Taxonomy" id="160502"/>
    <lineage>
        <taxon>Eukaryota</taxon>
        <taxon>Fungi</taxon>
        <taxon>Fungi incertae sedis</taxon>
        <taxon>Mucoromycota</taxon>
        <taxon>Glomeromycotina</taxon>
        <taxon>Glomeromycetes</taxon>
        <taxon>Diversisporales</taxon>
        <taxon>Gigasporaceae</taxon>
        <taxon>Racocetra</taxon>
    </lineage>
</organism>
<reference evidence="1" key="1">
    <citation type="submission" date="2021-06" db="EMBL/GenBank/DDBJ databases">
        <authorList>
            <person name="Kallberg Y."/>
            <person name="Tangrot J."/>
            <person name="Rosling A."/>
        </authorList>
    </citation>
    <scope>NUCLEOTIDE SEQUENCE</scope>
    <source>
        <strain evidence="1">MA461A</strain>
    </source>
</reference>
<name>A0ACA9LKM9_9GLOM</name>
<evidence type="ECO:0000313" key="1">
    <source>
        <dbReference type="EMBL" id="CAG8533165.1"/>
    </source>
</evidence>
<sequence length="246" mass="29624">MFRKHANKETNYEKTNDHEIPNDDLIPDDNKLFRDEEINYRSFFEDKILDKEEMSVDYSNEVSSKEELDFSDDKILDDKEMLIDYNSEVSNEESDKNILDNDEILADYNNEVPKKSDKVVDKILDIEQMPSVNSEFALYFKNITETLMFFWIQKHKISTQAYDKLVDIIHHSQFKNKDIVTNIRQFRKYQQRLPLLPIRTRNIYILNKKMLSISKDIKEMYYLSITDIIWHSLNNLSLFDQMYFRP</sequence>
<dbReference type="Proteomes" id="UP000789920">
    <property type="component" value="Unassembled WGS sequence"/>
</dbReference>
<keyword evidence="2" id="KW-1185">Reference proteome</keyword>
<evidence type="ECO:0000313" key="2">
    <source>
        <dbReference type="Proteomes" id="UP000789920"/>
    </source>
</evidence>
<feature type="non-terminal residue" evidence="1">
    <location>
        <position position="246"/>
    </location>
</feature>
<proteinExistence type="predicted"/>
<protein>
    <submittedName>
        <fullName evidence="1">20681_t:CDS:1</fullName>
    </submittedName>
</protein>
<comment type="caution">
    <text evidence="1">The sequence shown here is derived from an EMBL/GenBank/DDBJ whole genome shotgun (WGS) entry which is preliminary data.</text>
</comment>